<proteinExistence type="predicted"/>
<dbReference type="EMBL" id="LECT01000054">
    <property type="protein sequence ID" value="KLU01397.1"/>
    <property type="molecule type" value="Genomic_DNA"/>
</dbReference>
<organism evidence="1 2">
    <name type="scientific">Rhodopirellula islandica</name>
    <dbReference type="NCBI Taxonomy" id="595434"/>
    <lineage>
        <taxon>Bacteria</taxon>
        <taxon>Pseudomonadati</taxon>
        <taxon>Planctomycetota</taxon>
        <taxon>Planctomycetia</taxon>
        <taxon>Pirellulales</taxon>
        <taxon>Pirellulaceae</taxon>
        <taxon>Rhodopirellula</taxon>
    </lineage>
</organism>
<protein>
    <recommendedName>
        <fullName evidence="3">Death on curing protein, Doc toxin</fullName>
    </recommendedName>
</protein>
<dbReference type="InterPro" id="IPR035093">
    <property type="entry name" value="RelE/ParE_toxin_dom_sf"/>
</dbReference>
<name>A0A0J1B3S0_RHOIS</name>
<evidence type="ECO:0000313" key="1">
    <source>
        <dbReference type="EMBL" id="KLU01397.1"/>
    </source>
</evidence>
<accession>A0A0J1B3S0</accession>
<dbReference type="Proteomes" id="UP000036367">
    <property type="component" value="Unassembled WGS sequence"/>
</dbReference>
<dbReference type="Gene3D" id="3.30.2310.20">
    <property type="entry name" value="RelE-like"/>
    <property type="match status" value="1"/>
</dbReference>
<keyword evidence="2" id="KW-1185">Reference proteome</keyword>
<gene>
    <name evidence="1" type="ORF">RISK_006553</name>
</gene>
<dbReference type="PATRIC" id="fig|595434.4.peg.6235"/>
<reference evidence="1" key="1">
    <citation type="submission" date="2015-05" db="EMBL/GenBank/DDBJ databases">
        <title>Permanent draft genome of Rhodopirellula islandicus K833.</title>
        <authorList>
            <person name="Kizina J."/>
            <person name="Richter M."/>
            <person name="Glockner F.O."/>
            <person name="Harder J."/>
        </authorList>
    </citation>
    <scope>NUCLEOTIDE SEQUENCE [LARGE SCALE GENOMIC DNA]</scope>
    <source>
        <strain evidence="1">K833</strain>
    </source>
</reference>
<evidence type="ECO:0008006" key="3">
    <source>
        <dbReference type="Google" id="ProtNLM"/>
    </source>
</evidence>
<sequence>MRNEYGADIRSSVVGRYVIFYRLIQDGIEVARVIPGDRDIRSL</sequence>
<dbReference type="AlphaFoldDB" id="A0A0J1B3S0"/>
<comment type="caution">
    <text evidence="1">The sequence shown here is derived from an EMBL/GenBank/DDBJ whole genome shotgun (WGS) entry which is preliminary data.</text>
</comment>
<evidence type="ECO:0000313" key="2">
    <source>
        <dbReference type="Proteomes" id="UP000036367"/>
    </source>
</evidence>